<name>A0A2T0M8I1_9FLAO</name>
<evidence type="ECO:0000313" key="2">
    <source>
        <dbReference type="Proteomes" id="UP000237640"/>
    </source>
</evidence>
<keyword evidence="2" id="KW-1185">Reference proteome</keyword>
<dbReference type="Proteomes" id="UP000237640">
    <property type="component" value="Unassembled WGS sequence"/>
</dbReference>
<evidence type="ECO:0000313" key="1">
    <source>
        <dbReference type="EMBL" id="PRX53778.1"/>
    </source>
</evidence>
<dbReference type="OrthoDB" id="1443327at2"/>
<dbReference type="EMBL" id="PVYX01000002">
    <property type="protein sequence ID" value="PRX53778.1"/>
    <property type="molecule type" value="Genomic_DNA"/>
</dbReference>
<dbReference type="RefSeq" id="WP_106145119.1">
    <property type="nucleotide sequence ID" value="NZ_PVYX01000002.1"/>
</dbReference>
<dbReference type="AlphaFoldDB" id="A0A2T0M8I1"/>
<sequence length="115" mass="13610">MIKKPIDITEGLNEVKTVLFQIFGKEYVNFKEETKKDIETFMRASKNKLERWTTLLSKKQITLDEYEWLVKSQKELFVFNELEKAGVSKMRIRQLRKNTIKAVLDIGKSLVKKNI</sequence>
<comment type="caution">
    <text evidence="1">The sequence shown here is derived from an EMBL/GenBank/DDBJ whole genome shotgun (WGS) entry which is preliminary data.</text>
</comment>
<reference evidence="1 2" key="1">
    <citation type="submission" date="2018-03" db="EMBL/GenBank/DDBJ databases">
        <title>Genomic Encyclopedia of Archaeal and Bacterial Type Strains, Phase II (KMG-II): from individual species to whole genera.</title>
        <authorList>
            <person name="Goeker M."/>
        </authorList>
    </citation>
    <scope>NUCLEOTIDE SEQUENCE [LARGE SCALE GENOMIC DNA]</scope>
    <source>
        <strain evidence="1 2">DSM 25027</strain>
    </source>
</reference>
<protein>
    <submittedName>
        <fullName evidence="1">Uncharacterized protein</fullName>
    </submittedName>
</protein>
<gene>
    <name evidence="1" type="ORF">CLV81_2165</name>
</gene>
<organism evidence="1 2">
    <name type="scientific">Flagellimonas meridianipacifica</name>
    <dbReference type="NCBI Taxonomy" id="1080225"/>
    <lineage>
        <taxon>Bacteria</taxon>
        <taxon>Pseudomonadati</taxon>
        <taxon>Bacteroidota</taxon>
        <taxon>Flavobacteriia</taxon>
        <taxon>Flavobacteriales</taxon>
        <taxon>Flavobacteriaceae</taxon>
        <taxon>Flagellimonas</taxon>
    </lineage>
</organism>
<proteinExistence type="predicted"/>
<accession>A0A2T0M8I1</accession>